<dbReference type="RefSeq" id="WP_020041515.1">
    <property type="nucleotide sequence ID" value="NZ_KE557275.1"/>
</dbReference>
<dbReference type="InterPro" id="IPR009959">
    <property type="entry name" value="Cyclase_SnoaL-like"/>
</dbReference>
<accession>S9QTJ3</accession>
<evidence type="ECO:0008006" key="3">
    <source>
        <dbReference type="Google" id="ProtNLM"/>
    </source>
</evidence>
<dbReference type="STRING" id="1123237.Salmuc_04124"/>
<dbReference type="InterPro" id="IPR032710">
    <property type="entry name" value="NTF2-like_dom_sf"/>
</dbReference>
<dbReference type="Pfam" id="PF07366">
    <property type="entry name" value="SnoaL"/>
    <property type="match status" value="2"/>
</dbReference>
<dbReference type="OrthoDB" id="2769928at2"/>
<gene>
    <name evidence="1" type="ORF">Salmuc_04124</name>
</gene>
<protein>
    <recommendedName>
        <fullName evidence="3">SnoaL-like domain-containing protein</fullName>
    </recommendedName>
</protein>
<dbReference type="EMBL" id="APVH01000018">
    <property type="protein sequence ID" value="EPX82973.1"/>
    <property type="molecule type" value="Genomic_DNA"/>
</dbReference>
<name>S9QTJ3_9RHOB</name>
<dbReference type="SUPFAM" id="SSF54427">
    <property type="entry name" value="NTF2-like"/>
    <property type="match status" value="2"/>
</dbReference>
<evidence type="ECO:0000313" key="1">
    <source>
        <dbReference type="EMBL" id="EPX82973.1"/>
    </source>
</evidence>
<dbReference type="PANTHER" id="PTHR38436">
    <property type="entry name" value="POLYKETIDE CYCLASE SNOAL-LIKE DOMAIN"/>
    <property type="match status" value="1"/>
</dbReference>
<dbReference type="eggNOG" id="COG5485">
    <property type="taxonomic scope" value="Bacteria"/>
</dbReference>
<dbReference type="PANTHER" id="PTHR38436:SF1">
    <property type="entry name" value="ESTER CYCLASE"/>
    <property type="match status" value="1"/>
</dbReference>
<dbReference type="Gene3D" id="3.10.450.50">
    <property type="match status" value="2"/>
</dbReference>
<evidence type="ECO:0000313" key="2">
    <source>
        <dbReference type="Proteomes" id="UP000015347"/>
    </source>
</evidence>
<dbReference type="Proteomes" id="UP000015347">
    <property type="component" value="Unassembled WGS sequence"/>
</dbReference>
<organism evidence="1 2">
    <name type="scientific">Salipiger mucosus DSM 16094</name>
    <dbReference type="NCBI Taxonomy" id="1123237"/>
    <lineage>
        <taxon>Bacteria</taxon>
        <taxon>Pseudomonadati</taxon>
        <taxon>Pseudomonadota</taxon>
        <taxon>Alphaproteobacteria</taxon>
        <taxon>Rhodobacterales</taxon>
        <taxon>Roseobacteraceae</taxon>
        <taxon>Salipiger</taxon>
    </lineage>
</organism>
<proteinExistence type="predicted"/>
<dbReference type="GO" id="GO:0030638">
    <property type="term" value="P:polyketide metabolic process"/>
    <property type="evidence" value="ECO:0007669"/>
    <property type="project" value="InterPro"/>
</dbReference>
<dbReference type="HOGENOM" id="CLU_053293_0_0_5"/>
<sequence>MSFLAGFAPDWHDAAAYLDALRRDLGEARRLDRVPEYLAGDVVSHGGGGLAMSGPAEVAADLAARRAAFPDLSMLPEETLWTATAQNALVAAQRFQMAGRHDGPGLYGAPTGRAVGCIVMTERWCVAGKLREEWILRDEAALLRQIGMDEEEGARWRLATAPAPGGDLPAPGYAGTGNDDAWGHTLGDLLHRVMCGETDVIERHYDPAAELFLPGGDTGCGPGEAQAFWIGLRAAFPSAEFRVEHLLGAEEALGPPRATMRWRLTGRHDGHGALGRPTGAMVDILGMTQAEFGPDGLRREWTLYDRPGVLAQILGQTGA</sequence>
<dbReference type="AlphaFoldDB" id="S9QTJ3"/>
<comment type="caution">
    <text evidence="1">The sequence shown here is derived from an EMBL/GenBank/DDBJ whole genome shotgun (WGS) entry which is preliminary data.</text>
</comment>
<keyword evidence="2" id="KW-1185">Reference proteome</keyword>
<reference evidence="2" key="1">
    <citation type="journal article" date="2014" name="Stand. Genomic Sci.">
        <title>Genome sequence of the exopolysaccharide-producing Salipiger mucosus type strain (DSM 16094(T)), a moderately halophilic member of the Roseobacter clade.</title>
        <authorList>
            <person name="Riedel T."/>
            <person name="Spring S."/>
            <person name="Fiebig A."/>
            <person name="Petersen J."/>
            <person name="Kyrpides N.C."/>
            <person name="Goker M."/>
            <person name="Klenk H.P."/>
        </authorList>
    </citation>
    <scope>NUCLEOTIDE SEQUENCE [LARGE SCALE GENOMIC DNA]</scope>
    <source>
        <strain evidence="2">DSM 16094</strain>
    </source>
</reference>